<dbReference type="SUPFAM" id="SSF102114">
    <property type="entry name" value="Radical SAM enzymes"/>
    <property type="match status" value="1"/>
</dbReference>
<comment type="caution">
    <text evidence="8">The sequence shown here is derived from an EMBL/GenBank/DDBJ whole genome shotgun (WGS) entry which is preliminary data.</text>
</comment>
<dbReference type="GO" id="GO:0051539">
    <property type="term" value="F:4 iron, 4 sulfur cluster binding"/>
    <property type="evidence" value="ECO:0007669"/>
    <property type="project" value="UniProtKB-KW"/>
</dbReference>
<dbReference type="AlphaFoldDB" id="A0A3P3U0E2"/>
<dbReference type="GO" id="GO:0046872">
    <property type="term" value="F:metal ion binding"/>
    <property type="evidence" value="ECO:0007669"/>
    <property type="project" value="UniProtKB-KW"/>
</dbReference>
<name>A0A3P3U0E2_9BACL</name>
<keyword evidence="2" id="KW-0004">4Fe-4S</keyword>
<dbReference type="PIRSF" id="PIRSF037420">
    <property type="entry name" value="PQQ_syn_pqqE"/>
    <property type="match status" value="1"/>
</dbReference>
<evidence type="ECO:0000256" key="1">
    <source>
        <dbReference type="ARBA" id="ARBA00001966"/>
    </source>
</evidence>
<dbReference type="Pfam" id="PF04055">
    <property type="entry name" value="Radical_SAM"/>
    <property type="match status" value="1"/>
</dbReference>
<evidence type="ECO:0000313" key="8">
    <source>
        <dbReference type="EMBL" id="RRJ63386.1"/>
    </source>
</evidence>
<reference evidence="8 9" key="1">
    <citation type="submission" date="2018-11" db="EMBL/GenBank/DDBJ databases">
        <title>Genome sequencing of Paenibacillus sp. KCOM 3021 (= ChDC PVNT-B20).</title>
        <authorList>
            <person name="Kook J.-K."/>
            <person name="Park S.-N."/>
            <person name="Lim Y.K."/>
        </authorList>
    </citation>
    <scope>NUCLEOTIDE SEQUENCE [LARGE SCALE GENOMIC DNA]</scope>
    <source>
        <strain evidence="8 9">KCOM 3021</strain>
    </source>
</reference>
<proteinExistence type="predicted"/>
<keyword evidence="4" id="KW-0479">Metal-binding</keyword>
<dbReference type="Proteomes" id="UP000267017">
    <property type="component" value="Unassembled WGS sequence"/>
</dbReference>
<keyword evidence="5" id="KW-0408">Iron</keyword>
<organism evidence="8 9">
    <name type="scientific">Paenibacillus oralis</name>
    <dbReference type="NCBI Taxonomy" id="2490856"/>
    <lineage>
        <taxon>Bacteria</taxon>
        <taxon>Bacillati</taxon>
        <taxon>Bacillota</taxon>
        <taxon>Bacilli</taxon>
        <taxon>Bacillales</taxon>
        <taxon>Paenibacillaceae</taxon>
        <taxon>Paenibacillus</taxon>
    </lineage>
</organism>
<dbReference type="InterPro" id="IPR017200">
    <property type="entry name" value="PqqE-like"/>
</dbReference>
<evidence type="ECO:0000256" key="6">
    <source>
        <dbReference type="ARBA" id="ARBA00023014"/>
    </source>
</evidence>
<dbReference type="PANTHER" id="PTHR11228">
    <property type="entry name" value="RADICAL SAM DOMAIN PROTEIN"/>
    <property type="match status" value="1"/>
</dbReference>
<dbReference type="Gene3D" id="3.20.20.70">
    <property type="entry name" value="Aldolase class I"/>
    <property type="match status" value="1"/>
</dbReference>
<dbReference type="GO" id="GO:0003824">
    <property type="term" value="F:catalytic activity"/>
    <property type="evidence" value="ECO:0007669"/>
    <property type="project" value="InterPro"/>
</dbReference>
<evidence type="ECO:0000256" key="4">
    <source>
        <dbReference type="ARBA" id="ARBA00022723"/>
    </source>
</evidence>
<keyword evidence="3" id="KW-0949">S-adenosyl-L-methionine</keyword>
<dbReference type="SFLD" id="SFLDS00029">
    <property type="entry name" value="Radical_SAM"/>
    <property type="match status" value="1"/>
</dbReference>
<dbReference type="PANTHER" id="PTHR11228:SF35">
    <property type="entry name" value="MOLYBDENUM COFACTOR BIOSYNTHESIS PROTEIN A-RELATED"/>
    <property type="match status" value="1"/>
</dbReference>
<dbReference type="NCBIfam" id="TIGR04085">
    <property type="entry name" value="rSAM_more_4Fe4S"/>
    <property type="match status" value="1"/>
</dbReference>
<keyword evidence="6" id="KW-0411">Iron-sulfur</keyword>
<evidence type="ECO:0000256" key="2">
    <source>
        <dbReference type="ARBA" id="ARBA00022485"/>
    </source>
</evidence>
<evidence type="ECO:0000259" key="7">
    <source>
        <dbReference type="PROSITE" id="PS51918"/>
    </source>
</evidence>
<dbReference type="PROSITE" id="PS51918">
    <property type="entry name" value="RADICAL_SAM"/>
    <property type="match status" value="1"/>
</dbReference>
<dbReference type="InterPro" id="IPR050377">
    <property type="entry name" value="Radical_SAM_PqqE_MftC-like"/>
</dbReference>
<protein>
    <submittedName>
        <fullName evidence="8">Radical SAM protein</fullName>
    </submittedName>
</protein>
<keyword evidence="9" id="KW-1185">Reference proteome</keyword>
<dbReference type="InterPro" id="IPR007197">
    <property type="entry name" value="rSAM"/>
</dbReference>
<dbReference type="SFLD" id="SFLDG01067">
    <property type="entry name" value="SPASM/twitch_domain_containing"/>
    <property type="match status" value="1"/>
</dbReference>
<dbReference type="EMBL" id="RRCN01000001">
    <property type="protein sequence ID" value="RRJ63386.1"/>
    <property type="molecule type" value="Genomic_DNA"/>
</dbReference>
<evidence type="ECO:0000256" key="5">
    <source>
        <dbReference type="ARBA" id="ARBA00023004"/>
    </source>
</evidence>
<dbReference type="OrthoDB" id="7021155at2"/>
<dbReference type="SFLD" id="SFLDG01386">
    <property type="entry name" value="main_SPASM_domain-containing"/>
    <property type="match status" value="1"/>
</dbReference>
<dbReference type="InterPro" id="IPR023885">
    <property type="entry name" value="4Fe4S-binding_SPASM_dom"/>
</dbReference>
<evidence type="ECO:0000313" key="9">
    <source>
        <dbReference type="Proteomes" id="UP000267017"/>
    </source>
</evidence>
<sequence>MIKMALRELCIHLTRNCNQKCRHCYYHAAPGQNTHMTLPLAQQIIKEASESGVKRVTLQGGETFLYPYIREICEYSKSLGLIVAVPTNGQFISNKNIHWIQESVDIVFFSIHGLADYHDAFVELEGAFNRAVKSVEISVEHGIQTGILSSVSTENMHQIGGLATLFDQMGVDILGLLYHSEAGRGTEIKSVDPLEWERFMTRMKKVQPNLNHMRIRFETTRKLADDVLRPSSKFCGCLSLEKNICFVDTEGFIYPCSLAMDFPDFCYGHITDRRLSDYFSSMSWEWARQKVELPEACTACTHLSICNGGCMVKRYARQAVDCQQGKYIPVCVLYPDIDVYEEISIKQREQQL</sequence>
<gene>
    <name evidence="8" type="ORF">EHV15_10980</name>
</gene>
<feature type="domain" description="Radical SAM core" evidence="7">
    <location>
        <begin position="3"/>
        <end position="209"/>
    </location>
</feature>
<evidence type="ECO:0000256" key="3">
    <source>
        <dbReference type="ARBA" id="ARBA00022691"/>
    </source>
</evidence>
<comment type="cofactor">
    <cofactor evidence="1">
        <name>[4Fe-4S] cluster</name>
        <dbReference type="ChEBI" id="CHEBI:49883"/>
    </cofactor>
</comment>
<accession>A0A3P3U0E2</accession>
<dbReference type="InterPro" id="IPR058240">
    <property type="entry name" value="rSAM_sf"/>
</dbReference>
<dbReference type="InterPro" id="IPR013785">
    <property type="entry name" value="Aldolase_TIM"/>
</dbReference>
<dbReference type="CDD" id="cd01335">
    <property type="entry name" value="Radical_SAM"/>
    <property type="match status" value="1"/>
</dbReference>